<proteinExistence type="predicted"/>
<dbReference type="AlphaFoldDB" id="A0A1I6K2B4"/>
<dbReference type="Pfam" id="PF08241">
    <property type="entry name" value="Methyltransf_11"/>
    <property type="match status" value="1"/>
</dbReference>
<dbReference type="GO" id="GO:0032259">
    <property type="term" value="P:methylation"/>
    <property type="evidence" value="ECO:0007669"/>
    <property type="project" value="UniProtKB-KW"/>
</dbReference>
<dbReference type="InterPro" id="IPR029063">
    <property type="entry name" value="SAM-dependent_MTases_sf"/>
</dbReference>
<dbReference type="EMBL" id="FOZC01000014">
    <property type="protein sequence ID" value="SFR85324.1"/>
    <property type="molecule type" value="Genomic_DNA"/>
</dbReference>
<dbReference type="RefSeq" id="WP_031473778.1">
    <property type="nucleotide sequence ID" value="NZ_FOZC01000014.1"/>
</dbReference>
<dbReference type="InterPro" id="IPR013216">
    <property type="entry name" value="Methyltransf_11"/>
</dbReference>
<accession>A0A1I6K2B4</accession>
<dbReference type="Gene3D" id="3.40.50.150">
    <property type="entry name" value="Vaccinia Virus protein VP39"/>
    <property type="match status" value="1"/>
</dbReference>
<evidence type="ECO:0000313" key="3">
    <source>
        <dbReference type="Proteomes" id="UP000214760"/>
    </source>
</evidence>
<dbReference type="CDD" id="cd02440">
    <property type="entry name" value="AdoMet_MTases"/>
    <property type="match status" value="1"/>
</dbReference>
<dbReference type="Proteomes" id="UP000214760">
    <property type="component" value="Unassembled WGS sequence"/>
</dbReference>
<gene>
    <name evidence="2" type="ORF">SAMN02910262_02209</name>
</gene>
<name>A0A1I6K2B4_9FIRM</name>
<reference evidence="2 3" key="1">
    <citation type="submission" date="2016-10" db="EMBL/GenBank/DDBJ databases">
        <authorList>
            <person name="de Groot N.N."/>
        </authorList>
    </citation>
    <scope>NUCLEOTIDE SEQUENCE [LARGE SCALE GENOMIC DNA]</scope>
    <source>
        <strain evidence="2 3">F</strain>
    </source>
</reference>
<protein>
    <submittedName>
        <fullName evidence="2">Methyltransferase domain-containing protein</fullName>
    </submittedName>
</protein>
<dbReference type="PANTHER" id="PTHR43591">
    <property type="entry name" value="METHYLTRANSFERASE"/>
    <property type="match status" value="1"/>
</dbReference>
<evidence type="ECO:0000313" key="2">
    <source>
        <dbReference type="EMBL" id="SFR85324.1"/>
    </source>
</evidence>
<organism evidence="2 3">
    <name type="scientific">[Clostridium] aminophilum</name>
    <dbReference type="NCBI Taxonomy" id="1526"/>
    <lineage>
        <taxon>Bacteria</taxon>
        <taxon>Bacillati</taxon>
        <taxon>Bacillota</taxon>
        <taxon>Clostridia</taxon>
        <taxon>Lachnospirales</taxon>
        <taxon>Lachnospiraceae</taxon>
    </lineage>
</organism>
<keyword evidence="2" id="KW-0808">Transferase</keyword>
<evidence type="ECO:0000259" key="1">
    <source>
        <dbReference type="Pfam" id="PF08241"/>
    </source>
</evidence>
<keyword evidence="2" id="KW-0489">Methyltransferase</keyword>
<dbReference type="PANTHER" id="PTHR43591:SF24">
    <property type="entry name" value="2-METHOXY-6-POLYPRENYL-1,4-BENZOQUINOL METHYLASE, MITOCHONDRIAL"/>
    <property type="match status" value="1"/>
</dbReference>
<dbReference type="SUPFAM" id="SSF53335">
    <property type="entry name" value="S-adenosyl-L-methionine-dependent methyltransferases"/>
    <property type="match status" value="1"/>
</dbReference>
<dbReference type="GO" id="GO:0008757">
    <property type="term" value="F:S-adenosylmethionine-dependent methyltransferase activity"/>
    <property type="evidence" value="ECO:0007669"/>
    <property type="project" value="InterPro"/>
</dbReference>
<sequence>MFWNRISPIYDLFENLYNRKVYTGTGKKVAELIDPSDEVLECACGTGAISIYAAQKCRKLIATDFAPGMLRQAAKKCRKYPNVTFRKADITHIRCRDGRFDKAVAGNVIHLLPEPEKALQELVRVVKPGGKIIIPTYINLTKGSASAAVKFIALLGADFRRQFDLNSYKCFFEEMGYTGAEYYVVEGRMPCAIAVITKTMQAT</sequence>
<feature type="domain" description="Methyltransferase type 11" evidence="1">
    <location>
        <begin position="40"/>
        <end position="134"/>
    </location>
</feature>